<organism evidence="13">
    <name type="scientific">Cladocopium goreaui</name>
    <dbReference type="NCBI Taxonomy" id="2562237"/>
    <lineage>
        <taxon>Eukaryota</taxon>
        <taxon>Sar</taxon>
        <taxon>Alveolata</taxon>
        <taxon>Dinophyceae</taxon>
        <taxon>Suessiales</taxon>
        <taxon>Symbiodiniaceae</taxon>
        <taxon>Cladocopium</taxon>
    </lineage>
</organism>
<evidence type="ECO:0000259" key="11">
    <source>
        <dbReference type="PROSITE" id="PS50199"/>
    </source>
</evidence>
<dbReference type="SMART" id="SM00547">
    <property type="entry name" value="ZnF_RBZ"/>
    <property type="match status" value="1"/>
</dbReference>
<dbReference type="InterPro" id="IPR036134">
    <property type="entry name" value="Crypto/Photolyase_FAD-like_sf"/>
</dbReference>
<dbReference type="GO" id="GO:0003904">
    <property type="term" value="F:deoxyribodipyrimidine photo-lyase activity"/>
    <property type="evidence" value="ECO:0007669"/>
    <property type="project" value="TreeGrafter"/>
</dbReference>
<protein>
    <submittedName>
        <fullName evidence="14">Cryptochrome DASH, chloroplastic/mitochondrial (Cryptochrome-3)</fullName>
    </submittedName>
</protein>
<dbReference type="GO" id="GO:0003677">
    <property type="term" value="F:DNA binding"/>
    <property type="evidence" value="ECO:0007669"/>
    <property type="project" value="TreeGrafter"/>
</dbReference>
<dbReference type="InterPro" id="IPR005101">
    <property type="entry name" value="Cryptochr/Photolyase_FAD-bd"/>
</dbReference>
<dbReference type="PROSITE" id="PS01358">
    <property type="entry name" value="ZF_RANBP2_1"/>
    <property type="match status" value="1"/>
</dbReference>
<dbReference type="Gene3D" id="3.40.50.620">
    <property type="entry name" value="HUPs"/>
    <property type="match status" value="1"/>
</dbReference>
<dbReference type="PANTHER" id="PTHR11455">
    <property type="entry name" value="CRYPTOCHROME"/>
    <property type="match status" value="1"/>
</dbReference>
<dbReference type="AlphaFoldDB" id="A0A9P1CW74"/>
<evidence type="ECO:0000256" key="9">
    <source>
        <dbReference type="PROSITE-ProRule" id="PRU00322"/>
    </source>
</evidence>
<evidence type="ECO:0000256" key="3">
    <source>
        <dbReference type="ARBA" id="ARBA00022723"/>
    </source>
</evidence>
<dbReference type="InterPro" id="IPR001876">
    <property type="entry name" value="Znf_RanBP2"/>
</dbReference>
<comment type="similarity">
    <text evidence="1">Belongs to the DNA photolyase class-1 family.</text>
</comment>
<evidence type="ECO:0000256" key="4">
    <source>
        <dbReference type="ARBA" id="ARBA00022771"/>
    </source>
</evidence>
<evidence type="ECO:0000259" key="12">
    <source>
        <dbReference type="PROSITE" id="PS51645"/>
    </source>
</evidence>
<dbReference type="Gene3D" id="4.10.1060.10">
    <property type="entry name" value="Zinc finger, RanBP2-type"/>
    <property type="match status" value="1"/>
</dbReference>
<feature type="domain" description="Photolyase/cryptochrome alpha/beta" evidence="12">
    <location>
        <begin position="1"/>
        <end position="140"/>
    </location>
</feature>
<name>A0A9P1CW74_9DINO</name>
<proteinExistence type="inferred from homology"/>
<reference evidence="13" key="1">
    <citation type="submission" date="2022-10" db="EMBL/GenBank/DDBJ databases">
        <authorList>
            <person name="Chen Y."/>
            <person name="Dougan E. K."/>
            <person name="Chan C."/>
            <person name="Rhodes N."/>
            <person name="Thang M."/>
        </authorList>
    </citation>
    <scope>NUCLEOTIDE SEQUENCE</scope>
</reference>
<evidence type="ECO:0000256" key="2">
    <source>
        <dbReference type="ARBA" id="ARBA00022630"/>
    </source>
</evidence>
<dbReference type="Gene3D" id="1.10.579.10">
    <property type="entry name" value="DNA Cyclobutane Dipyrimidine Photolyase, subunit A, domain 3"/>
    <property type="match status" value="1"/>
</dbReference>
<keyword evidence="5 7" id="KW-0274">FAD</keyword>
<keyword evidence="4 9" id="KW-0863">Zinc-finger</keyword>
<feature type="site" description="Electron transfer via tryptophanyl radical" evidence="8">
    <location>
        <position position="376"/>
    </location>
</feature>
<evidence type="ECO:0000256" key="6">
    <source>
        <dbReference type="ARBA" id="ARBA00022833"/>
    </source>
</evidence>
<evidence type="ECO:0000313" key="14">
    <source>
        <dbReference type="EMBL" id="CAL4784748.1"/>
    </source>
</evidence>
<dbReference type="Pfam" id="PF00875">
    <property type="entry name" value="DNA_photolyase"/>
    <property type="match status" value="1"/>
</dbReference>
<dbReference type="InterPro" id="IPR014729">
    <property type="entry name" value="Rossmann-like_a/b/a_fold"/>
</dbReference>
<comment type="cofactor">
    <cofactor evidence="7">
        <name>FAD</name>
        <dbReference type="ChEBI" id="CHEBI:57692"/>
    </cofactor>
    <text evidence="7">Binds 1 FAD per subunit.</text>
</comment>
<dbReference type="SUPFAM" id="SSF48173">
    <property type="entry name" value="Cryptochrome/photolyase FAD-binding domain"/>
    <property type="match status" value="1"/>
</dbReference>
<dbReference type="InterPro" id="IPR036155">
    <property type="entry name" value="Crypto/Photolyase_N_sf"/>
</dbReference>
<dbReference type="Gene3D" id="1.25.40.80">
    <property type="match status" value="1"/>
</dbReference>
<evidence type="ECO:0000313" key="15">
    <source>
        <dbReference type="Proteomes" id="UP001152797"/>
    </source>
</evidence>
<dbReference type="SUPFAM" id="SSF52425">
    <property type="entry name" value="Cryptochrome/photolyase, N-terminal domain"/>
    <property type="match status" value="1"/>
</dbReference>
<feature type="site" description="Electron transfer via tryptophanyl radical" evidence="8">
    <location>
        <position position="453"/>
    </location>
</feature>
<keyword evidence="15" id="KW-1185">Reference proteome</keyword>
<dbReference type="InterPro" id="IPR002081">
    <property type="entry name" value="Cryptochrome/DNA_photolyase_1"/>
</dbReference>
<keyword evidence="2 7" id="KW-0285">Flavoprotein</keyword>
<evidence type="ECO:0000256" key="1">
    <source>
        <dbReference type="ARBA" id="ARBA00005862"/>
    </source>
</evidence>
<sequence>MWSGTRCQICGCMTMNPWLVPIWRLACQLYIYMWWRSSMKFWFGRTRVGGFRKTGAVRCRFWMESVEDLKNSLEARGQRLFLRCGTSAEAFGELAACCEISKVFTFAEVCSEELALEAEVERTLQQVTGAQLVRCWGYTLHHIDDLQDCGKPPERWITPYLTFGNFKREIAACKVRAVGSEWQKLLKGDTTFVLQEPPKTDLDWGHVPSLRELGFSPDEILDADQCREKSAIPWQGGESIALARMQQYLWERSALKQYVGTTDWTASGKCGASNDQTSKLSPYLAFGCVSPRLLYWEISRFEKGNRCKGAKGLINSLLWRDFYRFIVFFAWGDRLYHLYGPMSCGSVPGGHKLPTKWCCKHYNNLFGGSDPRLWTWEKDFSKFRRWAEGCTGYPFVDAAMTELKAYGTTCLEFIIYLLGYPPRDLQLDWRLAAEWFESRLLDYDCVLNWGSNWAYFILTQLPAREDDRPGGGPRYTLPRYSPYLMATQVLLWGKEHDPDGRYVKKWISSLQALPAELCREPWRVDCMDISQDGFWSCSACTLENPLKHRSCDACRAPRPKMDCKSCETSPVYTEPMVPPPPEDLEGLCENCGRRAAGCSSEGAFYCELCWWEWLPESELMIHAPKISPSMDADSGWSLVPSLALPKQSQSQVKVQRKGGRWQVKGDRGDKLAGG</sequence>
<dbReference type="EMBL" id="CAMXCT030002335">
    <property type="protein sequence ID" value="CAL4784748.1"/>
    <property type="molecule type" value="Genomic_DNA"/>
</dbReference>
<evidence type="ECO:0000256" key="10">
    <source>
        <dbReference type="SAM" id="MobiDB-lite"/>
    </source>
</evidence>
<evidence type="ECO:0000256" key="5">
    <source>
        <dbReference type="ARBA" id="ARBA00022827"/>
    </source>
</evidence>
<dbReference type="PROSITE" id="PS51645">
    <property type="entry name" value="PHR_CRY_ALPHA_BETA"/>
    <property type="match status" value="1"/>
</dbReference>
<dbReference type="Pfam" id="PF00641">
    <property type="entry name" value="Zn_ribbon_RanBP"/>
    <property type="match status" value="1"/>
</dbReference>
<feature type="domain" description="RanBP2-type" evidence="11">
    <location>
        <begin position="531"/>
        <end position="560"/>
    </location>
</feature>
<evidence type="ECO:0000256" key="8">
    <source>
        <dbReference type="PIRSR" id="PIRSR602081-2"/>
    </source>
</evidence>
<dbReference type="EMBL" id="CAMXCT020002335">
    <property type="protein sequence ID" value="CAL1150811.1"/>
    <property type="molecule type" value="Genomic_DNA"/>
</dbReference>
<dbReference type="PROSITE" id="PS50199">
    <property type="entry name" value="ZF_RANBP2_2"/>
    <property type="match status" value="1"/>
</dbReference>
<dbReference type="Pfam" id="PF03441">
    <property type="entry name" value="FAD_binding_7"/>
    <property type="match status" value="1"/>
</dbReference>
<comment type="caution">
    <text evidence="13">The sequence shown here is derived from an EMBL/GenBank/DDBJ whole genome shotgun (WGS) entry which is preliminary data.</text>
</comment>
<gene>
    <name evidence="13" type="ORF">C1SCF055_LOCUS23818</name>
</gene>
<feature type="region of interest" description="Disordered" evidence="10">
    <location>
        <begin position="647"/>
        <end position="674"/>
    </location>
</feature>
<dbReference type="InterPro" id="IPR006050">
    <property type="entry name" value="DNA_photolyase_N"/>
</dbReference>
<reference evidence="14 15" key="2">
    <citation type="submission" date="2024-05" db="EMBL/GenBank/DDBJ databases">
        <authorList>
            <person name="Chen Y."/>
            <person name="Shah S."/>
            <person name="Dougan E. K."/>
            <person name="Thang M."/>
            <person name="Chan C."/>
        </authorList>
    </citation>
    <scope>NUCLEOTIDE SEQUENCE [LARGE SCALE GENOMIC DNA]</scope>
</reference>
<feature type="binding site" evidence="7">
    <location>
        <position position="258"/>
    </location>
    <ligand>
        <name>FAD</name>
        <dbReference type="ChEBI" id="CHEBI:57692"/>
    </ligand>
</feature>
<dbReference type="EMBL" id="CAMXCT010002335">
    <property type="protein sequence ID" value="CAI3997436.1"/>
    <property type="molecule type" value="Genomic_DNA"/>
</dbReference>
<dbReference type="GO" id="GO:0071949">
    <property type="term" value="F:FAD binding"/>
    <property type="evidence" value="ECO:0007669"/>
    <property type="project" value="TreeGrafter"/>
</dbReference>
<evidence type="ECO:0000313" key="13">
    <source>
        <dbReference type="EMBL" id="CAI3997436.1"/>
    </source>
</evidence>
<evidence type="ECO:0000256" key="7">
    <source>
        <dbReference type="PIRSR" id="PIRSR602081-1"/>
    </source>
</evidence>
<keyword evidence="3" id="KW-0479">Metal-binding</keyword>
<feature type="binding site" evidence="7">
    <location>
        <begin position="277"/>
        <end position="281"/>
    </location>
    <ligand>
        <name>FAD</name>
        <dbReference type="ChEBI" id="CHEBI:57692"/>
    </ligand>
</feature>
<feature type="site" description="Electron transfer via tryptophanyl radical" evidence="8">
    <location>
        <position position="429"/>
    </location>
</feature>
<feature type="compositionally biased region" description="Basic and acidic residues" evidence="10">
    <location>
        <begin position="663"/>
        <end position="674"/>
    </location>
</feature>
<accession>A0A9P1CW74</accession>
<dbReference type="OrthoDB" id="435881at2759"/>
<dbReference type="GO" id="GO:0008270">
    <property type="term" value="F:zinc ion binding"/>
    <property type="evidence" value="ECO:0007669"/>
    <property type="project" value="UniProtKB-KW"/>
</dbReference>
<keyword evidence="6" id="KW-0862">Zinc</keyword>
<dbReference type="Proteomes" id="UP001152797">
    <property type="component" value="Unassembled WGS sequence"/>
</dbReference>
<feature type="binding site" evidence="7">
    <location>
        <begin position="442"/>
        <end position="444"/>
    </location>
    <ligand>
        <name>FAD</name>
        <dbReference type="ChEBI" id="CHEBI:57692"/>
    </ligand>
</feature>